<gene>
    <name evidence="2" type="ORF">NLI96_g11222</name>
</gene>
<feature type="compositionally biased region" description="Basic residues" evidence="1">
    <location>
        <begin position="70"/>
        <end position="87"/>
    </location>
</feature>
<comment type="caution">
    <text evidence="2">The sequence shown here is derived from an EMBL/GenBank/DDBJ whole genome shotgun (WGS) entry which is preliminary data.</text>
</comment>
<dbReference type="EMBL" id="JANAWD010000720">
    <property type="protein sequence ID" value="KAJ3476337.1"/>
    <property type="molecule type" value="Genomic_DNA"/>
</dbReference>
<protein>
    <recommendedName>
        <fullName evidence="4">Protein CMS1</fullName>
    </recommendedName>
</protein>
<feature type="region of interest" description="Disordered" evidence="1">
    <location>
        <begin position="1"/>
        <end position="92"/>
    </location>
</feature>
<dbReference type="GO" id="GO:0005634">
    <property type="term" value="C:nucleus"/>
    <property type="evidence" value="ECO:0007669"/>
    <property type="project" value="TreeGrafter"/>
</dbReference>
<dbReference type="PANTHER" id="PTHR24030">
    <property type="entry name" value="PROTEIN CMSS1"/>
    <property type="match status" value="1"/>
</dbReference>
<dbReference type="AlphaFoldDB" id="A0AAD5YDH1"/>
<evidence type="ECO:0000313" key="2">
    <source>
        <dbReference type="EMBL" id="KAJ3476337.1"/>
    </source>
</evidence>
<accession>A0AAD5YDH1</accession>
<dbReference type="GO" id="GO:0030686">
    <property type="term" value="C:90S preribosome"/>
    <property type="evidence" value="ECO:0007669"/>
    <property type="project" value="TreeGrafter"/>
</dbReference>
<evidence type="ECO:0000313" key="3">
    <source>
        <dbReference type="Proteomes" id="UP001212997"/>
    </source>
</evidence>
<dbReference type="PANTHER" id="PTHR24030:SF0">
    <property type="entry name" value="PROTEIN CMSS1"/>
    <property type="match status" value="1"/>
</dbReference>
<feature type="compositionally biased region" description="Basic and acidic residues" evidence="1">
    <location>
        <begin position="149"/>
        <end position="158"/>
    </location>
</feature>
<proteinExistence type="predicted"/>
<name>A0AAD5YDH1_9APHY</name>
<dbReference type="Proteomes" id="UP001212997">
    <property type="component" value="Unassembled WGS sequence"/>
</dbReference>
<feature type="region of interest" description="Disordered" evidence="1">
    <location>
        <begin position="134"/>
        <end position="165"/>
    </location>
</feature>
<organism evidence="2 3">
    <name type="scientific">Meripilus lineatus</name>
    <dbReference type="NCBI Taxonomy" id="2056292"/>
    <lineage>
        <taxon>Eukaryota</taxon>
        <taxon>Fungi</taxon>
        <taxon>Dikarya</taxon>
        <taxon>Basidiomycota</taxon>
        <taxon>Agaricomycotina</taxon>
        <taxon>Agaricomycetes</taxon>
        <taxon>Polyporales</taxon>
        <taxon>Meripilaceae</taxon>
        <taxon>Meripilus</taxon>
    </lineage>
</organism>
<sequence length="389" mass="43328">MLDNRLPTHGGDDLEDDFIPDDLVALSDPEEEETEDAIQGPDADINAFLSPDEEDVDEAELQRSQAAAEKKRKRREKEKEKKAKKQKVVQATESIDHTSIAAQPPVLLSDYLSSMQAKTFSKMSGIELTDIQIPGTSLPSRIPSSSTPKKGELSETKGPDSNLNSGYDDMDGFQKLGPACGLYNQRRVYSILFYSLPLPTPLKRFSYVLYPTWRIFFLTPHDSQHILVRMLTLSRVLFLIVLPTLRTRLAQRPKSNGAPTLIFVAGAALRVADATRILKDKKLRGDKGGEVAKLFARHFKLEEHITYLKRTKFSAAVGTPGRLGKLLCDSDALSIAQLTHIILDISHRDAKKRCLLDIPETRDEVFKSVLGCPKVLQAIRAGKIQVVLL</sequence>
<keyword evidence="3" id="KW-1185">Reference proteome</keyword>
<dbReference type="InterPro" id="IPR032704">
    <property type="entry name" value="Cms1"/>
</dbReference>
<evidence type="ECO:0008006" key="4">
    <source>
        <dbReference type="Google" id="ProtNLM"/>
    </source>
</evidence>
<reference evidence="2" key="1">
    <citation type="submission" date="2022-07" db="EMBL/GenBank/DDBJ databases">
        <title>Genome Sequence of Physisporinus lineatus.</title>
        <authorList>
            <person name="Buettner E."/>
        </authorList>
    </citation>
    <scope>NUCLEOTIDE SEQUENCE</scope>
    <source>
        <strain evidence="2">VT162</strain>
    </source>
</reference>
<evidence type="ECO:0000256" key="1">
    <source>
        <dbReference type="SAM" id="MobiDB-lite"/>
    </source>
</evidence>
<dbReference type="Pfam" id="PF14617">
    <property type="entry name" value="CMS1"/>
    <property type="match status" value="2"/>
</dbReference>
<feature type="compositionally biased region" description="Polar residues" evidence="1">
    <location>
        <begin position="134"/>
        <end position="148"/>
    </location>
</feature>